<name>A0A5J6JI48_STRVI</name>
<dbReference type="InterPro" id="IPR046200">
    <property type="entry name" value="DUF6233"/>
</dbReference>
<accession>A0A5J6JI48</accession>
<dbReference type="Proteomes" id="UP000325563">
    <property type="component" value="Chromosome"/>
</dbReference>
<organism evidence="1 2">
    <name type="scientific">Streptomyces vinaceus</name>
    <dbReference type="NCBI Taxonomy" id="1960"/>
    <lineage>
        <taxon>Bacteria</taxon>
        <taxon>Bacillati</taxon>
        <taxon>Actinomycetota</taxon>
        <taxon>Actinomycetes</taxon>
        <taxon>Kitasatosporales</taxon>
        <taxon>Streptomycetaceae</taxon>
        <taxon>Streptomyces</taxon>
    </lineage>
</organism>
<proteinExistence type="predicted"/>
<dbReference type="RefSeq" id="WP_150530002.1">
    <property type="nucleotide sequence ID" value="NZ_BNBW01000006.1"/>
</dbReference>
<reference evidence="1 2" key="1">
    <citation type="submission" date="2017-09" db="EMBL/GenBank/DDBJ databases">
        <authorList>
            <person name="Lee N."/>
            <person name="Cho B.-K."/>
        </authorList>
    </citation>
    <scope>NUCLEOTIDE SEQUENCE [LARGE SCALE GENOMIC DNA]</scope>
    <source>
        <strain evidence="1 2">ATCC 27476</strain>
    </source>
</reference>
<dbReference type="KEGG" id="svn:CP980_34550"/>
<evidence type="ECO:0000313" key="2">
    <source>
        <dbReference type="Proteomes" id="UP000325563"/>
    </source>
</evidence>
<dbReference type="EMBL" id="CP023692">
    <property type="protein sequence ID" value="QEV49481.1"/>
    <property type="molecule type" value="Genomic_DNA"/>
</dbReference>
<keyword evidence="2" id="KW-1185">Reference proteome</keyword>
<protein>
    <submittedName>
        <fullName evidence="1">Uncharacterized protein</fullName>
    </submittedName>
</protein>
<dbReference type="Pfam" id="PF19746">
    <property type="entry name" value="DUF6233"/>
    <property type="match status" value="1"/>
</dbReference>
<dbReference type="AlphaFoldDB" id="A0A5J6JI48"/>
<gene>
    <name evidence="1" type="ORF">CP980_34550</name>
</gene>
<sequence>MSELPPDLPRLRTVVTYLRGELGRAERALNTAEERKALAARRRPPAEPPAWLIERGIGAGRLPVRVHAGGCWDSRKRCTAISTDQARRALVEGIPACPHCRPDTALGMPE</sequence>
<dbReference type="GeneID" id="95615636"/>
<evidence type="ECO:0000313" key="1">
    <source>
        <dbReference type="EMBL" id="QEV49481.1"/>
    </source>
</evidence>